<dbReference type="Proteomes" id="UP001589645">
    <property type="component" value="Unassembled WGS sequence"/>
</dbReference>
<name>A0ABV5HLB5_9VIBR</name>
<proteinExistence type="predicted"/>
<evidence type="ECO:0000313" key="2">
    <source>
        <dbReference type="Proteomes" id="UP001589645"/>
    </source>
</evidence>
<dbReference type="RefSeq" id="WP_390191235.1">
    <property type="nucleotide sequence ID" value="NZ_JBHMEP010000001.1"/>
</dbReference>
<reference evidence="1 2" key="1">
    <citation type="submission" date="2024-09" db="EMBL/GenBank/DDBJ databases">
        <authorList>
            <person name="Sun Q."/>
            <person name="Mori K."/>
        </authorList>
    </citation>
    <scope>NUCLEOTIDE SEQUENCE [LARGE SCALE GENOMIC DNA]</scope>
    <source>
        <strain evidence="1 2">CECT 8064</strain>
    </source>
</reference>
<accession>A0ABV5HLB5</accession>
<gene>
    <name evidence="1" type="ORF">ACFFUV_08580</name>
</gene>
<evidence type="ECO:0000313" key="1">
    <source>
        <dbReference type="EMBL" id="MFB9135022.1"/>
    </source>
</evidence>
<comment type="caution">
    <text evidence="1">The sequence shown here is derived from an EMBL/GenBank/DDBJ whole genome shotgun (WGS) entry which is preliminary data.</text>
</comment>
<protein>
    <submittedName>
        <fullName evidence="1">Uncharacterized protein</fullName>
    </submittedName>
</protein>
<sequence>MIRQTQQGMATLLVTSLLLGAVLLLVMASYRSVFYQLKREQNEVISRTQHWQAEGILQCVLAKASEQKRLSQMLAESCVEEDEQIHLVASGHQRYLLQVEVGFVVLRRELQFPTVSPTAPLTLRGELELAAGAMMIPDAGEWVEDNLWRCRLIAYQGRLVLGGELVNHGLHTSLPYAEFPPSQACFSGYQTVVNRGSSFEQDVVVDPQLAPFENLFGTARHQWFEVMSQPEFFKIAHQSLTDSEGVIRFSQAQLPQSQVISDCAQQLHQAFFNGENLIWIYGSCHLDTDDLFALKYLLNPASSTFFGALIVIQNGVLSLSGEAELPIMIYQLIEQPLTSQQISSGWQAIAASQRQVLNQALAQSERLELEQLVYFQHGDVRPQGGLVLDIAPHQALVASALEIRFDRDVLNAPLQRLRSVRWRKGSWYAK</sequence>
<organism evidence="1 2">
    <name type="scientific">Vibrio olivae</name>
    <dbReference type="NCBI Taxonomy" id="1243002"/>
    <lineage>
        <taxon>Bacteria</taxon>
        <taxon>Pseudomonadati</taxon>
        <taxon>Pseudomonadota</taxon>
        <taxon>Gammaproteobacteria</taxon>
        <taxon>Vibrionales</taxon>
        <taxon>Vibrionaceae</taxon>
        <taxon>Vibrio</taxon>
    </lineage>
</organism>
<dbReference type="EMBL" id="JBHMEP010000001">
    <property type="protein sequence ID" value="MFB9135022.1"/>
    <property type="molecule type" value="Genomic_DNA"/>
</dbReference>
<keyword evidence="2" id="KW-1185">Reference proteome</keyword>